<reference evidence="1" key="2">
    <citation type="journal article" date="2017" name="J. Med. Entomol.">
        <title>Transcriptome Analysis of the Triatoma infestans (Hemiptera: Reduviidae) Integument.</title>
        <authorList>
            <person name="Calderon-Fernandez G.M."/>
            <person name="Moriconi D.E."/>
            <person name="Dulbecco A.B."/>
            <person name="Juarez M.P."/>
        </authorList>
    </citation>
    <scope>NUCLEOTIDE SEQUENCE</scope>
    <source>
        <strain evidence="1">Int1</strain>
        <tissue evidence="1">Integument</tissue>
    </source>
</reference>
<organism evidence="1">
    <name type="scientific">Triatoma infestans</name>
    <name type="common">Assassin bug</name>
    <dbReference type="NCBI Taxonomy" id="30076"/>
    <lineage>
        <taxon>Eukaryota</taxon>
        <taxon>Metazoa</taxon>
        <taxon>Ecdysozoa</taxon>
        <taxon>Arthropoda</taxon>
        <taxon>Hexapoda</taxon>
        <taxon>Insecta</taxon>
        <taxon>Pterygota</taxon>
        <taxon>Neoptera</taxon>
        <taxon>Paraneoptera</taxon>
        <taxon>Hemiptera</taxon>
        <taxon>Heteroptera</taxon>
        <taxon>Panheteroptera</taxon>
        <taxon>Cimicomorpha</taxon>
        <taxon>Reduviidae</taxon>
        <taxon>Triatominae</taxon>
        <taxon>Triatoma</taxon>
    </lineage>
</organism>
<dbReference type="EMBL" id="GEMB01004980">
    <property type="protein sequence ID" value="JAR98325.1"/>
    <property type="molecule type" value="Transcribed_RNA"/>
</dbReference>
<reference evidence="1" key="1">
    <citation type="submission" date="2016-04" db="EMBL/GenBank/DDBJ databases">
        <authorList>
            <person name="Calderon-Fernandez G.M.Sr."/>
        </authorList>
    </citation>
    <scope>NUCLEOTIDE SEQUENCE</scope>
    <source>
        <strain evidence="1">Int1</strain>
        <tissue evidence="1">Integument</tissue>
    </source>
</reference>
<accession>A0A161MDN9</accession>
<name>A0A161MDN9_TRIIF</name>
<proteinExistence type="predicted"/>
<feature type="non-terminal residue" evidence="1">
    <location>
        <position position="102"/>
    </location>
</feature>
<dbReference type="AlphaFoldDB" id="A0A161MDN9"/>
<evidence type="ECO:0000313" key="1">
    <source>
        <dbReference type="EMBL" id="JAR98325.1"/>
    </source>
</evidence>
<protein>
    <submittedName>
        <fullName evidence="1">Centrosomal protein of 290 kDa isoform x2</fullName>
    </submittedName>
</protein>
<sequence>MKMVFMVWQKLGRNQKSKKQLSIRDKQILNLVQEINELHLKAGDEIHVDGEKILSNIEDEDKISELDLKSQLNQVQQTAIHLSMQNFDLKAQIKLLNEELNS</sequence>